<keyword evidence="2 10" id="KW-1003">Cell membrane</keyword>
<comment type="subcellular location">
    <subcellularLocation>
        <location evidence="1 10">Cell membrane</location>
        <topology evidence="1 10">Multi-pass membrane protein</topology>
    </subcellularLocation>
</comment>
<gene>
    <name evidence="10" type="primary">fluC</name>
    <name evidence="10" type="synonym">crcB</name>
    <name evidence="11" type="ORF">SAMN04488035_2274</name>
</gene>
<dbReference type="GO" id="GO:0140114">
    <property type="term" value="P:cellular detoxification of fluoride"/>
    <property type="evidence" value="ECO:0007669"/>
    <property type="project" value="UniProtKB-UniRule"/>
</dbReference>
<name>A0A1I2HHW5_9MICO</name>
<comment type="similarity">
    <text evidence="7 10">Belongs to the fluoride channel Fluc/FEX (TC 1.A.43) family.</text>
</comment>
<dbReference type="STRING" id="285351.SAMN04488035_2274"/>
<dbReference type="GO" id="GO:0062054">
    <property type="term" value="F:fluoride channel activity"/>
    <property type="evidence" value="ECO:0007669"/>
    <property type="project" value="UniProtKB-UniRule"/>
</dbReference>
<dbReference type="GO" id="GO:0046872">
    <property type="term" value="F:metal ion binding"/>
    <property type="evidence" value="ECO:0007669"/>
    <property type="project" value="UniProtKB-KW"/>
</dbReference>
<evidence type="ECO:0000313" key="11">
    <source>
        <dbReference type="EMBL" id="SFF28061.1"/>
    </source>
</evidence>
<dbReference type="Proteomes" id="UP000198520">
    <property type="component" value="Unassembled WGS sequence"/>
</dbReference>
<evidence type="ECO:0000256" key="5">
    <source>
        <dbReference type="ARBA" id="ARBA00023136"/>
    </source>
</evidence>
<feature type="binding site" evidence="10">
    <location>
        <position position="87"/>
    </location>
    <ligand>
        <name>Na(+)</name>
        <dbReference type="ChEBI" id="CHEBI:29101"/>
        <note>structural</note>
    </ligand>
</feature>
<dbReference type="Pfam" id="PF02537">
    <property type="entry name" value="CRCB"/>
    <property type="match status" value="1"/>
</dbReference>
<evidence type="ECO:0000256" key="2">
    <source>
        <dbReference type="ARBA" id="ARBA00022475"/>
    </source>
</evidence>
<evidence type="ECO:0000256" key="10">
    <source>
        <dbReference type="HAMAP-Rule" id="MF_00454"/>
    </source>
</evidence>
<keyword evidence="4 10" id="KW-1133">Transmembrane helix</keyword>
<feature type="transmembrane region" description="Helical" evidence="10">
    <location>
        <begin position="77"/>
        <end position="99"/>
    </location>
</feature>
<feature type="binding site" evidence="10">
    <location>
        <position position="90"/>
    </location>
    <ligand>
        <name>Na(+)</name>
        <dbReference type="ChEBI" id="CHEBI:29101"/>
        <note>structural</note>
    </ligand>
</feature>
<evidence type="ECO:0000313" key="12">
    <source>
        <dbReference type="Proteomes" id="UP000198520"/>
    </source>
</evidence>
<comment type="activity regulation">
    <text evidence="10">Na(+) is not transported, but it plays an essential structural role and its presence is essential for fluoride channel function.</text>
</comment>
<feature type="transmembrane region" description="Helical" evidence="10">
    <location>
        <begin position="44"/>
        <end position="70"/>
    </location>
</feature>
<dbReference type="GO" id="GO:0005886">
    <property type="term" value="C:plasma membrane"/>
    <property type="evidence" value="ECO:0007669"/>
    <property type="project" value="UniProtKB-SubCell"/>
</dbReference>
<comment type="function">
    <text evidence="9 10">Fluoride-specific ion channel. Important for reducing fluoride concentration in the cell, thus reducing its toxicity.</text>
</comment>
<keyword evidence="10" id="KW-0813">Transport</keyword>
<evidence type="ECO:0000256" key="7">
    <source>
        <dbReference type="ARBA" id="ARBA00035120"/>
    </source>
</evidence>
<keyword evidence="3 10" id="KW-0812">Transmembrane</keyword>
<protein>
    <recommendedName>
        <fullName evidence="10">Fluoride-specific ion channel FluC</fullName>
    </recommendedName>
</protein>
<accession>A0A1I2HHW5</accession>
<sequence length="134" mass="13197">MSAGLACAVALAAGVGAVLRALVELAQNRALARLHARYGARWFVHPGAATLVVNVAGSALLGVLAALVAVHGWDQTWLLVGGAGLAGGLTTFSTVAVELADDARAGARGRLLARLAAHLVLGLAAAAAGYALAG</sequence>
<keyword evidence="6 10" id="KW-0407">Ion channel</keyword>
<organism evidence="11 12">
    <name type="scientific">Flavimobilis marinus</name>
    <dbReference type="NCBI Taxonomy" id="285351"/>
    <lineage>
        <taxon>Bacteria</taxon>
        <taxon>Bacillati</taxon>
        <taxon>Actinomycetota</taxon>
        <taxon>Actinomycetes</taxon>
        <taxon>Micrococcales</taxon>
        <taxon>Jonesiaceae</taxon>
        <taxon>Flavimobilis</taxon>
    </lineage>
</organism>
<keyword evidence="10" id="KW-0479">Metal-binding</keyword>
<dbReference type="HAMAP" id="MF_00454">
    <property type="entry name" value="FluC"/>
    <property type="match status" value="1"/>
</dbReference>
<feature type="transmembrane region" description="Helical" evidence="10">
    <location>
        <begin position="111"/>
        <end position="133"/>
    </location>
</feature>
<evidence type="ECO:0000256" key="1">
    <source>
        <dbReference type="ARBA" id="ARBA00004651"/>
    </source>
</evidence>
<reference evidence="12" key="1">
    <citation type="submission" date="2016-10" db="EMBL/GenBank/DDBJ databases">
        <authorList>
            <person name="Varghese N."/>
            <person name="Submissions S."/>
        </authorList>
    </citation>
    <scope>NUCLEOTIDE SEQUENCE [LARGE SCALE GENOMIC DNA]</scope>
    <source>
        <strain evidence="12">DSM 19083</strain>
    </source>
</reference>
<evidence type="ECO:0000256" key="4">
    <source>
        <dbReference type="ARBA" id="ARBA00022989"/>
    </source>
</evidence>
<dbReference type="EMBL" id="FONZ01000004">
    <property type="protein sequence ID" value="SFF28061.1"/>
    <property type="molecule type" value="Genomic_DNA"/>
</dbReference>
<proteinExistence type="inferred from homology"/>
<evidence type="ECO:0000256" key="6">
    <source>
        <dbReference type="ARBA" id="ARBA00023303"/>
    </source>
</evidence>
<evidence type="ECO:0000256" key="8">
    <source>
        <dbReference type="ARBA" id="ARBA00035585"/>
    </source>
</evidence>
<evidence type="ECO:0000256" key="9">
    <source>
        <dbReference type="ARBA" id="ARBA00049940"/>
    </source>
</evidence>
<keyword evidence="5 10" id="KW-0472">Membrane</keyword>
<keyword evidence="12" id="KW-1185">Reference proteome</keyword>
<keyword evidence="10" id="KW-0406">Ion transport</keyword>
<comment type="catalytic activity">
    <reaction evidence="8">
        <text>fluoride(in) = fluoride(out)</text>
        <dbReference type="Rhea" id="RHEA:76159"/>
        <dbReference type="ChEBI" id="CHEBI:17051"/>
    </reaction>
    <physiologicalReaction direction="left-to-right" evidence="8">
        <dbReference type="Rhea" id="RHEA:76160"/>
    </physiologicalReaction>
</comment>
<keyword evidence="10" id="KW-0915">Sodium</keyword>
<dbReference type="InterPro" id="IPR003691">
    <property type="entry name" value="FluC"/>
</dbReference>
<dbReference type="RefSeq" id="WP_093378786.1">
    <property type="nucleotide sequence ID" value="NZ_BNAN01000004.1"/>
</dbReference>
<evidence type="ECO:0000256" key="3">
    <source>
        <dbReference type="ARBA" id="ARBA00022692"/>
    </source>
</evidence>
<dbReference type="AlphaFoldDB" id="A0A1I2HHW5"/>